<dbReference type="InterPro" id="IPR032675">
    <property type="entry name" value="LRR_dom_sf"/>
</dbReference>
<accession>D3BE47</accession>
<name>D3BE47_HETP5</name>
<evidence type="ECO:0000313" key="2">
    <source>
        <dbReference type="Proteomes" id="UP000001396"/>
    </source>
</evidence>
<protein>
    <submittedName>
        <fullName evidence="1">Uncharacterized protein</fullName>
    </submittedName>
</protein>
<organism evidence="1 2">
    <name type="scientific">Heterostelium pallidum (strain ATCC 26659 / Pp 5 / PN500)</name>
    <name type="common">Cellular slime mold</name>
    <name type="synonym">Polysphondylium pallidum</name>
    <dbReference type="NCBI Taxonomy" id="670386"/>
    <lineage>
        <taxon>Eukaryota</taxon>
        <taxon>Amoebozoa</taxon>
        <taxon>Evosea</taxon>
        <taxon>Eumycetozoa</taxon>
        <taxon>Dictyostelia</taxon>
        <taxon>Acytosteliales</taxon>
        <taxon>Acytosteliaceae</taxon>
        <taxon>Heterostelium</taxon>
    </lineage>
</organism>
<dbReference type="InParanoid" id="D3BE47"/>
<gene>
    <name evidence="1" type="ORF">PPL_07000</name>
</gene>
<dbReference type="Proteomes" id="UP000001396">
    <property type="component" value="Unassembled WGS sequence"/>
</dbReference>
<dbReference type="SUPFAM" id="SSF52047">
    <property type="entry name" value="RNI-like"/>
    <property type="match status" value="1"/>
</dbReference>
<reference evidence="1 2" key="1">
    <citation type="journal article" date="2011" name="Genome Res.">
        <title>Phylogeny-wide analysis of social amoeba genomes highlights ancient origins for complex intercellular communication.</title>
        <authorList>
            <person name="Heidel A.J."/>
            <person name="Lawal H.M."/>
            <person name="Felder M."/>
            <person name="Schilde C."/>
            <person name="Helps N.R."/>
            <person name="Tunggal B."/>
            <person name="Rivero F."/>
            <person name="John U."/>
            <person name="Schleicher M."/>
            <person name="Eichinger L."/>
            <person name="Platzer M."/>
            <person name="Noegel A.A."/>
            <person name="Schaap P."/>
            <person name="Gloeckner G."/>
        </authorList>
    </citation>
    <scope>NUCLEOTIDE SEQUENCE [LARGE SCALE GENOMIC DNA]</scope>
    <source>
        <strain evidence="2">ATCC 26659 / Pp 5 / PN500</strain>
    </source>
</reference>
<sequence length="320" mass="37771">MRLLCEVDDFSRLKRQAEANSGDVTNDYFDTIDDFRFEKEDVDDNEEYESPILNDMGYDDELLDEWIFGCPMEDELGECIACEPYLNIPRSLSEVNPFDLFGLLGHLLKTNKTLKTLTLKMAKCEYDTFRQHFEDHRVHYEDDFDEGRLLRAYRFVKDQFSNFFKNSTLQKLALVRDTVISKMAEPLFEMLKVNQSISVLSVCKNLWSNRAMSPLVNFFRQNQRIRHLDIGFVFQQRNLEKKVMVYPKVSNPKLYSALLASDVLETFVIPTEHINHTHVREYRLKTKNLKVLIASNITTKKQFRIIDDFRQSHIDIHIKN</sequence>
<evidence type="ECO:0000313" key="1">
    <source>
        <dbReference type="EMBL" id="EFA80178.1"/>
    </source>
</evidence>
<dbReference type="EMBL" id="ADBJ01000031">
    <property type="protein sequence ID" value="EFA80178.1"/>
    <property type="molecule type" value="Genomic_DNA"/>
</dbReference>
<comment type="caution">
    <text evidence="1">The sequence shown here is derived from an EMBL/GenBank/DDBJ whole genome shotgun (WGS) entry which is preliminary data.</text>
</comment>
<proteinExistence type="predicted"/>
<dbReference type="GeneID" id="31362481"/>
<keyword evidence="2" id="KW-1185">Reference proteome</keyword>
<dbReference type="AlphaFoldDB" id="D3BE47"/>
<dbReference type="Gene3D" id="3.80.10.10">
    <property type="entry name" value="Ribonuclease Inhibitor"/>
    <property type="match status" value="1"/>
</dbReference>
<dbReference type="RefSeq" id="XP_020432298.1">
    <property type="nucleotide sequence ID" value="XM_020577850.1"/>
</dbReference>